<name>A0A4Y3RFK4_9ACTN</name>
<evidence type="ECO:0000259" key="2">
    <source>
        <dbReference type="Pfam" id="PF22768"/>
    </source>
</evidence>
<proteinExistence type="predicted"/>
<dbReference type="Pfam" id="PF22768">
    <property type="entry name" value="SPP1_Dit"/>
    <property type="match status" value="1"/>
</dbReference>
<evidence type="ECO:0000313" key="3">
    <source>
        <dbReference type="EMBL" id="GEB56556.1"/>
    </source>
</evidence>
<dbReference type="Gene3D" id="2.60.120.860">
    <property type="match status" value="1"/>
</dbReference>
<dbReference type="EMBL" id="BJMN01000012">
    <property type="protein sequence ID" value="GEB56556.1"/>
    <property type="molecule type" value="Genomic_DNA"/>
</dbReference>
<keyword evidence="4" id="KW-1185">Reference proteome</keyword>
<feature type="region of interest" description="Disordered" evidence="1">
    <location>
        <begin position="59"/>
        <end position="78"/>
    </location>
</feature>
<dbReference type="Proteomes" id="UP000315226">
    <property type="component" value="Unassembled WGS sequence"/>
</dbReference>
<sequence length="311" mass="33759">MTAPMAETTTAYTGSTYTADLAPGSLITQDGQIQWAGLLIGPGTPFNIDKSGLSGWEDLPEYDSSDADRPTSHGAWPGSRFAKPRKVGGTVVLIPEFNQAAEAIRALRQALALLDEERWLTVRLHGELLTVRARIAQRVVPADQGFATQGSSRMSVQWLAADPRRYGVTEQMVSTTAPQPERGLIWPLTWPLTWGEAKSTGDAVAVNTGSAACHPVIVFRGPCSVPTVTERTTRRRLRYAIDLAAGDELVVDTGAGTVMLNNSASRRHTAMADSNPEELFALEPGRTELSFRPDSATPDAQMTVRWRSAEW</sequence>
<reference evidence="3 4" key="1">
    <citation type="submission" date="2019-06" db="EMBL/GenBank/DDBJ databases">
        <title>Whole genome shotgun sequence of Streptomyces gardneri NBRC 12865.</title>
        <authorList>
            <person name="Hosoyama A."/>
            <person name="Uohara A."/>
            <person name="Ohji S."/>
            <person name="Ichikawa N."/>
        </authorList>
    </citation>
    <scope>NUCLEOTIDE SEQUENCE [LARGE SCALE GENOMIC DNA]</scope>
    <source>
        <strain evidence="3 4">NBRC 12865</strain>
    </source>
</reference>
<dbReference type="AlphaFoldDB" id="A0A4Y3RFK4"/>
<feature type="domain" description="Siphovirus-type tail component C-terminal" evidence="2">
    <location>
        <begin position="208"/>
        <end position="307"/>
    </location>
</feature>
<organism evidence="3 4">
    <name type="scientific">Streptomyces gardneri</name>
    <dbReference type="NCBI Taxonomy" id="66892"/>
    <lineage>
        <taxon>Bacteria</taxon>
        <taxon>Bacillati</taxon>
        <taxon>Actinomycetota</taxon>
        <taxon>Actinomycetes</taxon>
        <taxon>Kitasatosporales</taxon>
        <taxon>Streptomycetaceae</taxon>
        <taxon>Streptomyces</taxon>
    </lineage>
</organism>
<accession>A0A4Y3RFK4</accession>
<protein>
    <recommendedName>
        <fullName evidence="2">Siphovirus-type tail component C-terminal domain-containing protein</fullName>
    </recommendedName>
</protein>
<gene>
    <name evidence="3" type="ORF">SGA01_21610</name>
</gene>
<dbReference type="InterPro" id="IPR054738">
    <property type="entry name" value="Siphovirus-type_tail_C"/>
</dbReference>
<evidence type="ECO:0000256" key="1">
    <source>
        <dbReference type="SAM" id="MobiDB-lite"/>
    </source>
</evidence>
<comment type="caution">
    <text evidence="3">The sequence shown here is derived from an EMBL/GenBank/DDBJ whole genome shotgun (WGS) entry which is preliminary data.</text>
</comment>
<evidence type="ECO:0000313" key="4">
    <source>
        <dbReference type="Proteomes" id="UP000315226"/>
    </source>
</evidence>